<dbReference type="RefSeq" id="WP_123695325.1">
    <property type="nucleotide sequence ID" value="NZ_AP019700.1"/>
</dbReference>
<keyword evidence="1" id="KW-1133">Transmembrane helix</keyword>
<feature type="transmembrane region" description="Helical" evidence="1">
    <location>
        <begin position="356"/>
        <end position="377"/>
    </location>
</feature>
<dbReference type="PANTHER" id="PTHR35342:SF5">
    <property type="entry name" value="TRICARBOXYLIC TRANSPORT PROTEIN"/>
    <property type="match status" value="1"/>
</dbReference>
<proteinExistence type="predicted"/>
<feature type="domain" description="DUF112" evidence="2">
    <location>
        <begin position="20"/>
        <end position="441"/>
    </location>
</feature>
<keyword evidence="1" id="KW-0812">Transmembrane</keyword>
<feature type="transmembrane region" description="Helical" evidence="1">
    <location>
        <begin position="138"/>
        <end position="158"/>
    </location>
</feature>
<sequence>MDLLAGIAQGFSVAMAPMTLLHCVAGVIIGTAIGVLPGLGPTATISLLLPITYRLDPVASVIMLSGIYYGAMYGSSITAILVRIPGEAASIVTCIDGYEMARRGRAGPALGISAFGSFIAGIVATIGIVLFGPLLSGVAIRFGPAEYTALVVLGLILVTHVSGGSVTRSLVMVGLGLLASTIGLDPIAGSERFTLGALFLQDGLDIAVMAMGLFGVAEVLALAERRLKPSELLAQPRRTRDLLPSRDDWRRSAAPIGRGSLVGFALGLLPGGGALIASFASYVMEKRLSRTPERFGSGAIEGVAGPESANNAAAQASFVPLLSLGIPSNVVMGVLMGALMIHGITPGPMLLQSQPALFWGVIVSMFIGNVMLIILNVPLLPVFVALLRIPQRILSPLILVFCVVGAYSLNNSTTDVAVMGIFGLLGWAMRKARLDPAPFLLAFVLGSLFERSLRQALLIGGGSPMILLQKPISAALLSAAALLLLLPILRWGVRRLRPAVPGKAP</sequence>
<feature type="transmembrane region" description="Helical" evidence="1">
    <location>
        <begin position="59"/>
        <end position="82"/>
    </location>
</feature>
<dbReference type="OrthoDB" id="7256204at2"/>
<dbReference type="InterPro" id="IPR002823">
    <property type="entry name" value="DUF112_TM"/>
</dbReference>
<keyword evidence="1" id="KW-0472">Membrane</keyword>
<feature type="transmembrane region" description="Helical" evidence="1">
    <location>
        <begin position="472"/>
        <end position="493"/>
    </location>
</feature>
<accession>A0A3N1KQ81</accession>
<feature type="transmembrane region" description="Helical" evidence="1">
    <location>
        <begin position="261"/>
        <end position="284"/>
    </location>
</feature>
<feature type="transmembrane region" description="Helical" evidence="1">
    <location>
        <begin position="397"/>
        <end position="427"/>
    </location>
</feature>
<gene>
    <name evidence="3" type="ORF">EDC65_5305</name>
</gene>
<feature type="transmembrane region" description="Helical" evidence="1">
    <location>
        <begin position="20"/>
        <end position="39"/>
    </location>
</feature>
<name>A0A3N1KQ81_9PROT</name>
<dbReference type="Pfam" id="PF01970">
    <property type="entry name" value="TctA"/>
    <property type="match status" value="1"/>
</dbReference>
<evidence type="ECO:0000313" key="4">
    <source>
        <dbReference type="Proteomes" id="UP000278222"/>
    </source>
</evidence>
<comment type="caution">
    <text evidence="3">The sequence shown here is derived from an EMBL/GenBank/DDBJ whole genome shotgun (WGS) entry which is preliminary data.</text>
</comment>
<keyword evidence="4" id="KW-1185">Reference proteome</keyword>
<dbReference type="AlphaFoldDB" id="A0A3N1KQ81"/>
<dbReference type="PANTHER" id="PTHR35342">
    <property type="entry name" value="TRICARBOXYLIC TRANSPORT PROTEIN"/>
    <property type="match status" value="1"/>
</dbReference>
<evidence type="ECO:0000313" key="3">
    <source>
        <dbReference type="EMBL" id="ROP81447.1"/>
    </source>
</evidence>
<organism evidence="3 4">
    <name type="scientific">Stella humosa</name>
    <dbReference type="NCBI Taxonomy" id="94"/>
    <lineage>
        <taxon>Bacteria</taxon>
        <taxon>Pseudomonadati</taxon>
        <taxon>Pseudomonadota</taxon>
        <taxon>Alphaproteobacteria</taxon>
        <taxon>Rhodospirillales</taxon>
        <taxon>Stellaceae</taxon>
        <taxon>Stella</taxon>
    </lineage>
</organism>
<feature type="transmembrane region" description="Helical" evidence="1">
    <location>
        <begin position="165"/>
        <end position="184"/>
    </location>
</feature>
<protein>
    <submittedName>
        <fullName evidence="3">Putative tricarboxylic transport membrane protein</fullName>
    </submittedName>
</protein>
<evidence type="ECO:0000256" key="1">
    <source>
        <dbReference type="SAM" id="Phobius"/>
    </source>
</evidence>
<reference evidence="3 4" key="1">
    <citation type="submission" date="2018-11" db="EMBL/GenBank/DDBJ databases">
        <title>Genomic Encyclopedia of Type Strains, Phase IV (KMG-IV): sequencing the most valuable type-strain genomes for metagenomic binning, comparative biology and taxonomic classification.</title>
        <authorList>
            <person name="Goeker M."/>
        </authorList>
    </citation>
    <scope>NUCLEOTIDE SEQUENCE [LARGE SCALE GENOMIC DNA]</scope>
    <source>
        <strain evidence="3 4">DSM 5900</strain>
    </source>
</reference>
<dbReference type="EMBL" id="RJKX01000018">
    <property type="protein sequence ID" value="ROP81447.1"/>
    <property type="molecule type" value="Genomic_DNA"/>
</dbReference>
<dbReference type="Proteomes" id="UP000278222">
    <property type="component" value="Unassembled WGS sequence"/>
</dbReference>
<evidence type="ECO:0000259" key="2">
    <source>
        <dbReference type="Pfam" id="PF01970"/>
    </source>
</evidence>
<feature type="transmembrane region" description="Helical" evidence="1">
    <location>
        <begin position="326"/>
        <end position="344"/>
    </location>
</feature>
<feature type="transmembrane region" description="Helical" evidence="1">
    <location>
        <begin position="109"/>
        <end position="132"/>
    </location>
</feature>